<evidence type="ECO:0000256" key="2">
    <source>
        <dbReference type="ARBA" id="ARBA00009399"/>
    </source>
</evidence>
<feature type="transmembrane region" description="Helical" evidence="7">
    <location>
        <begin position="124"/>
        <end position="142"/>
    </location>
</feature>
<evidence type="ECO:0000256" key="3">
    <source>
        <dbReference type="ARBA" id="ARBA00022692"/>
    </source>
</evidence>
<dbReference type="PANTHER" id="PTHR38459:SF1">
    <property type="entry name" value="PROPHAGE BACTOPRENOL-LINKED GLUCOSE TRANSLOCASE HOMOLOG"/>
    <property type="match status" value="1"/>
</dbReference>
<evidence type="ECO:0000259" key="8">
    <source>
        <dbReference type="Pfam" id="PF04138"/>
    </source>
</evidence>
<feature type="transmembrane region" description="Helical" evidence="7">
    <location>
        <begin position="92"/>
        <end position="112"/>
    </location>
</feature>
<dbReference type="EMBL" id="SOHA01000032">
    <property type="protein sequence ID" value="TFD29386.1"/>
    <property type="molecule type" value="Genomic_DNA"/>
</dbReference>
<dbReference type="GO" id="GO:0005886">
    <property type="term" value="C:plasma membrane"/>
    <property type="evidence" value="ECO:0007669"/>
    <property type="project" value="TreeGrafter"/>
</dbReference>
<feature type="domain" description="GtrA/DPMS transmembrane" evidence="8">
    <location>
        <begin position="20"/>
        <end position="147"/>
    </location>
</feature>
<dbReference type="RefSeq" id="WP_134424820.1">
    <property type="nucleotide sequence ID" value="NZ_SOHA01000032.1"/>
</dbReference>
<dbReference type="InterPro" id="IPR007267">
    <property type="entry name" value="GtrA_DPMS_TM"/>
</dbReference>
<dbReference type="InterPro" id="IPR051401">
    <property type="entry name" value="GtrA_CellWall_Glycosyl"/>
</dbReference>
<comment type="caution">
    <text evidence="9">The sequence shown here is derived from an EMBL/GenBank/DDBJ whole genome shotgun (WGS) entry which is preliminary data.</text>
</comment>
<evidence type="ECO:0000256" key="1">
    <source>
        <dbReference type="ARBA" id="ARBA00004141"/>
    </source>
</evidence>
<evidence type="ECO:0000256" key="4">
    <source>
        <dbReference type="ARBA" id="ARBA00022989"/>
    </source>
</evidence>
<dbReference type="Pfam" id="PF04138">
    <property type="entry name" value="GtrA_DPMS_TM"/>
    <property type="match status" value="1"/>
</dbReference>
<evidence type="ECO:0000256" key="5">
    <source>
        <dbReference type="ARBA" id="ARBA00023136"/>
    </source>
</evidence>
<protein>
    <submittedName>
        <fullName evidence="9">GtrA family protein</fullName>
    </submittedName>
</protein>
<dbReference type="Proteomes" id="UP000297472">
    <property type="component" value="Unassembled WGS sequence"/>
</dbReference>
<name>A0A4Y8JU00_9MICO</name>
<dbReference type="PANTHER" id="PTHR38459">
    <property type="entry name" value="PROPHAGE BACTOPRENOL-LINKED GLUCOSE TRANSLOCASE HOMOLOG"/>
    <property type="match status" value="1"/>
</dbReference>
<evidence type="ECO:0000256" key="7">
    <source>
        <dbReference type="SAM" id="Phobius"/>
    </source>
</evidence>
<feature type="transmembrane region" description="Helical" evidence="7">
    <location>
        <begin position="21"/>
        <end position="39"/>
    </location>
</feature>
<comment type="subcellular location">
    <subcellularLocation>
        <location evidence="1">Membrane</location>
        <topology evidence="1">Multi-pass membrane protein</topology>
    </subcellularLocation>
</comment>
<gene>
    <name evidence="9" type="ORF">E3T49_10305</name>
</gene>
<keyword evidence="5 7" id="KW-0472">Membrane</keyword>
<organism evidence="9 10">
    <name type="scientific">Cryobacterium cryoconiti</name>
    <dbReference type="NCBI Taxonomy" id="1259239"/>
    <lineage>
        <taxon>Bacteria</taxon>
        <taxon>Bacillati</taxon>
        <taxon>Actinomycetota</taxon>
        <taxon>Actinomycetes</taxon>
        <taxon>Micrococcales</taxon>
        <taxon>Microbacteriaceae</taxon>
        <taxon>Cryobacterium</taxon>
    </lineage>
</organism>
<evidence type="ECO:0000313" key="10">
    <source>
        <dbReference type="Proteomes" id="UP000297472"/>
    </source>
</evidence>
<sequence length="178" mass="19746">MPSTPRTSARLLAFASQLGKFGAVGLVGFVVDFAVFNLLRTTVFDPELVHAGPIYAKVVSTTLAILVNWLGNRYWTFGANRQSHTLREGVEFFAVSLVGMGIGLACLWVSHYLLGYTSLLADNISSNVIGLFLGSAFRFVLYRHWVFSPKRKAAAASEREPQRAEREPQRAKRDPQRA</sequence>
<evidence type="ECO:0000313" key="9">
    <source>
        <dbReference type="EMBL" id="TFD29386.1"/>
    </source>
</evidence>
<reference evidence="9 10" key="1">
    <citation type="submission" date="2019-03" db="EMBL/GenBank/DDBJ databases">
        <title>Genomics of glacier-inhabiting Cryobacterium strains.</title>
        <authorList>
            <person name="Liu Q."/>
            <person name="Xin Y.-H."/>
        </authorList>
    </citation>
    <scope>NUCLEOTIDE SEQUENCE [LARGE SCALE GENOMIC DNA]</scope>
    <source>
        <strain evidence="9 10">TMT1-51</strain>
    </source>
</reference>
<feature type="region of interest" description="Disordered" evidence="6">
    <location>
        <begin position="152"/>
        <end position="178"/>
    </location>
</feature>
<keyword evidence="10" id="KW-1185">Reference proteome</keyword>
<dbReference type="GO" id="GO:0000271">
    <property type="term" value="P:polysaccharide biosynthetic process"/>
    <property type="evidence" value="ECO:0007669"/>
    <property type="project" value="InterPro"/>
</dbReference>
<dbReference type="OrthoDB" id="9807815at2"/>
<evidence type="ECO:0000256" key="6">
    <source>
        <dbReference type="SAM" id="MobiDB-lite"/>
    </source>
</evidence>
<keyword evidence="4 7" id="KW-1133">Transmembrane helix</keyword>
<dbReference type="AlphaFoldDB" id="A0A4Y8JU00"/>
<comment type="similarity">
    <text evidence="2">Belongs to the GtrA family.</text>
</comment>
<keyword evidence="3 7" id="KW-0812">Transmembrane</keyword>
<feature type="transmembrane region" description="Helical" evidence="7">
    <location>
        <begin position="54"/>
        <end position="71"/>
    </location>
</feature>
<accession>A0A4Y8JU00</accession>
<proteinExistence type="inferred from homology"/>
<feature type="compositionally biased region" description="Basic and acidic residues" evidence="6">
    <location>
        <begin position="157"/>
        <end position="178"/>
    </location>
</feature>